<dbReference type="Proteomes" id="UP000018769">
    <property type="component" value="Chromosome I"/>
</dbReference>
<dbReference type="SMART" id="SM00248">
    <property type="entry name" value="ANK"/>
    <property type="match status" value="4"/>
</dbReference>
<evidence type="ECO:0000313" key="5">
    <source>
        <dbReference type="EMBL" id="CDK31049.1"/>
    </source>
</evidence>
<keyword evidence="4" id="KW-0732">Signal</keyword>
<dbReference type="PROSITE" id="PS50297">
    <property type="entry name" value="ANK_REP_REGION"/>
    <property type="match status" value="1"/>
</dbReference>
<evidence type="ECO:0000256" key="2">
    <source>
        <dbReference type="ARBA" id="ARBA00023043"/>
    </source>
</evidence>
<feature type="repeat" description="ANK" evidence="3">
    <location>
        <begin position="255"/>
        <end position="287"/>
    </location>
</feature>
<accession>V6DHL8</accession>
<dbReference type="Pfam" id="PF12796">
    <property type="entry name" value="Ank_2"/>
    <property type="match status" value="2"/>
</dbReference>
<reference evidence="5 6" key="1">
    <citation type="journal article" date="2015" name="Biol. Direct">
        <title>Babela massiliensis, a representative of a widespread bacterial phylum with unusual adaptations to parasitism in amoebae.</title>
        <authorList>
            <person name="Pagnier I."/>
            <person name="Yutin N."/>
            <person name="Croce O."/>
            <person name="Makarova K.S."/>
            <person name="Wolf Y.I."/>
            <person name="Benamar S."/>
            <person name="Raoult D."/>
            <person name="Koonin E.V."/>
            <person name="La Scola B."/>
        </authorList>
    </citation>
    <scope>NUCLEOTIDE SEQUENCE [LARGE SCALE GENOMIC DNA]</scope>
    <source>
        <strain evidence="6">BABL1</strain>
    </source>
</reference>
<gene>
    <name evidence="5" type="ORF">BABL1_gene_760</name>
</gene>
<dbReference type="eggNOG" id="COG0666">
    <property type="taxonomic scope" value="Bacteria"/>
</dbReference>
<keyword evidence="2 3" id="KW-0040">ANK repeat</keyword>
<dbReference type="PANTHER" id="PTHR24173">
    <property type="entry name" value="ANKYRIN REPEAT CONTAINING"/>
    <property type="match status" value="1"/>
</dbReference>
<dbReference type="InterPro" id="IPR036770">
    <property type="entry name" value="Ankyrin_rpt-contain_sf"/>
</dbReference>
<dbReference type="RefSeq" id="WP_023793052.1">
    <property type="nucleotide sequence ID" value="NC_023003.1"/>
</dbReference>
<dbReference type="HOGENOM" id="CLU_893355_0_0_7"/>
<dbReference type="PROSITE" id="PS50088">
    <property type="entry name" value="ANK_REPEAT"/>
    <property type="match status" value="2"/>
</dbReference>
<evidence type="ECO:0000313" key="6">
    <source>
        <dbReference type="Proteomes" id="UP000018769"/>
    </source>
</evidence>
<dbReference type="SUPFAM" id="SSF48403">
    <property type="entry name" value="Ankyrin repeat"/>
    <property type="match status" value="1"/>
</dbReference>
<name>V6DHL8_9BACT</name>
<sequence length="311" mass="36071">MKNNTVFYSFMLLISIISNSYAMQECNAKYVENPEDLLFLCSIYYPERDIVRSLICYTNLKDIVNRLDNFISYHDKKDYDHLVYQIINNYLTNVKNLNRPLFNKNVIDDLSDTIKNCDNKTLIKKILNVLKYYEIDVNRYKNSTGNLILTQAIYDKDLQLLEDLISLEEIDVNVKDKNGYVPLIVAVYGNFFDGIKILLIDKNIDINAQDKYGNTALILSIKRKEHKNVSYDGHRDISRTLLSRPDVDINRQNNLGETALITAVIHVNLEMVRLLLENNANTDLRDSRDFTALDWANRLGLSDISDIICSY</sequence>
<feature type="signal peptide" evidence="4">
    <location>
        <begin position="1"/>
        <end position="22"/>
    </location>
</feature>
<dbReference type="KEGG" id="dpb:BABL1_gene_760"/>
<evidence type="ECO:0000256" key="4">
    <source>
        <dbReference type="SAM" id="SignalP"/>
    </source>
</evidence>
<dbReference type="STRING" id="673862.BABL1_gene_760"/>
<dbReference type="AlphaFoldDB" id="V6DHL8"/>
<keyword evidence="1" id="KW-0677">Repeat</keyword>
<proteinExistence type="predicted"/>
<keyword evidence="6" id="KW-1185">Reference proteome</keyword>
<protein>
    <submittedName>
        <fullName evidence="5">Ankyrin repeats containing protein</fullName>
    </submittedName>
</protein>
<dbReference type="InterPro" id="IPR002110">
    <property type="entry name" value="Ankyrin_rpt"/>
</dbReference>
<dbReference type="EMBL" id="HG793133">
    <property type="protein sequence ID" value="CDK31049.1"/>
    <property type="molecule type" value="Genomic_DNA"/>
</dbReference>
<feature type="chain" id="PRO_5004744548" evidence="4">
    <location>
        <begin position="23"/>
        <end position="311"/>
    </location>
</feature>
<dbReference type="Gene3D" id="1.25.40.20">
    <property type="entry name" value="Ankyrin repeat-containing domain"/>
    <property type="match status" value="2"/>
</dbReference>
<feature type="repeat" description="ANK" evidence="3">
    <location>
        <begin position="178"/>
        <end position="211"/>
    </location>
</feature>
<dbReference type="PANTHER" id="PTHR24173:SF74">
    <property type="entry name" value="ANKYRIN REPEAT DOMAIN-CONTAINING PROTEIN 16"/>
    <property type="match status" value="1"/>
</dbReference>
<evidence type="ECO:0000256" key="3">
    <source>
        <dbReference type="PROSITE-ProRule" id="PRU00023"/>
    </source>
</evidence>
<evidence type="ECO:0000256" key="1">
    <source>
        <dbReference type="ARBA" id="ARBA00022737"/>
    </source>
</evidence>
<dbReference type="OrthoDB" id="671583at2"/>
<organism evidence="5 6">
    <name type="scientific">Candidatus Babela massiliensis</name>
    <dbReference type="NCBI Taxonomy" id="673862"/>
    <lineage>
        <taxon>Bacteria</taxon>
        <taxon>Candidatus Babelota</taxon>
        <taxon>Candidatus Babeliae</taxon>
        <taxon>Candidatus Babeliales</taxon>
        <taxon>Candidatus Babeliaceae</taxon>
        <taxon>Candidatus Babela</taxon>
    </lineage>
</organism>